<keyword evidence="3" id="KW-0808">Transferase</keyword>
<accession>A0ABP6SX14</accession>
<keyword evidence="6" id="KW-1133">Transmembrane helix</keyword>
<dbReference type="Proteomes" id="UP001501676">
    <property type="component" value="Unassembled WGS sequence"/>
</dbReference>
<evidence type="ECO:0000256" key="4">
    <source>
        <dbReference type="ARBA" id="ARBA00022777"/>
    </source>
</evidence>
<organism evidence="7 8">
    <name type="scientific">Cryptosporangium minutisporangium</name>
    <dbReference type="NCBI Taxonomy" id="113569"/>
    <lineage>
        <taxon>Bacteria</taxon>
        <taxon>Bacillati</taxon>
        <taxon>Actinomycetota</taxon>
        <taxon>Actinomycetes</taxon>
        <taxon>Cryptosporangiales</taxon>
        <taxon>Cryptosporangiaceae</taxon>
        <taxon>Cryptosporangium</taxon>
    </lineage>
</organism>
<dbReference type="PANTHER" id="PTHR24421:SF10">
    <property type="entry name" value="NITRATE_NITRITE SENSOR PROTEIN NARQ"/>
    <property type="match status" value="1"/>
</dbReference>
<dbReference type="Gene3D" id="3.30.565.10">
    <property type="entry name" value="Histidine kinase-like ATPase, C-terminal domain"/>
    <property type="match status" value="1"/>
</dbReference>
<comment type="catalytic activity">
    <reaction evidence="1">
        <text>ATP + protein L-histidine = ADP + protein N-phospho-L-histidine.</text>
        <dbReference type="EC" id="2.7.13.3"/>
    </reaction>
</comment>
<protein>
    <recommendedName>
        <fullName evidence="2">histidine kinase</fullName>
        <ecNumber evidence="2">2.7.13.3</ecNumber>
    </recommendedName>
</protein>
<evidence type="ECO:0000256" key="1">
    <source>
        <dbReference type="ARBA" id="ARBA00000085"/>
    </source>
</evidence>
<keyword evidence="8" id="KW-1185">Reference proteome</keyword>
<dbReference type="CDD" id="cd16917">
    <property type="entry name" value="HATPase_UhpB-NarQ-NarX-like"/>
    <property type="match status" value="1"/>
</dbReference>
<reference evidence="8" key="1">
    <citation type="journal article" date="2019" name="Int. J. Syst. Evol. Microbiol.">
        <title>The Global Catalogue of Microorganisms (GCM) 10K type strain sequencing project: providing services to taxonomists for standard genome sequencing and annotation.</title>
        <authorList>
            <consortium name="The Broad Institute Genomics Platform"/>
            <consortium name="The Broad Institute Genome Sequencing Center for Infectious Disease"/>
            <person name="Wu L."/>
            <person name="Ma J."/>
        </authorList>
    </citation>
    <scope>NUCLEOTIDE SEQUENCE [LARGE SCALE GENOMIC DNA]</scope>
    <source>
        <strain evidence="8">JCM 9458</strain>
    </source>
</reference>
<dbReference type="EMBL" id="BAAAYN010000017">
    <property type="protein sequence ID" value="GAA3386579.1"/>
    <property type="molecule type" value="Genomic_DNA"/>
</dbReference>
<dbReference type="SUPFAM" id="SSF55874">
    <property type="entry name" value="ATPase domain of HSP90 chaperone/DNA topoisomerase II/histidine kinase"/>
    <property type="match status" value="1"/>
</dbReference>
<evidence type="ECO:0000256" key="2">
    <source>
        <dbReference type="ARBA" id="ARBA00012438"/>
    </source>
</evidence>
<keyword evidence="5" id="KW-0902">Two-component regulatory system</keyword>
<proteinExistence type="predicted"/>
<evidence type="ECO:0000256" key="3">
    <source>
        <dbReference type="ARBA" id="ARBA00022679"/>
    </source>
</evidence>
<dbReference type="InterPro" id="IPR036890">
    <property type="entry name" value="HATPase_C_sf"/>
</dbReference>
<feature type="transmembrane region" description="Helical" evidence="6">
    <location>
        <begin position="16"/>
        <end position="35"/>
    </location>
</feature>
<dbReference type="PANTHER" id="PTHR24421">
    <property type="entry name" value="NITRATE/NITRITE SENSOR PROTEIN NARX-RELATED"/>
    <property type="match status" value="1"/>
</dbReference>
<feature type="transmembrane region" description="Helical" evidence="6">
    <location>
        <begin position="205"/>
        <end position="226"/>
    </location>
</feature>
<keyword evidence="6" id="KW-0812">Transmembrane</keyword>
<feature type="transmembrane region" description="Helical" evidence="6">
    <location>
        <begin position="238"/>
        <end position="260"/>
    </location>
</feature>
<dbReference type="EC" id="2.7.13.3" evidence="2"/>
<feature type="transmembrane region" description="Helical" evidence="6">
    <location>
        <begin position="96"/>
        <end position="115"/>
    </location>
</feature>
<dbReference type="InterPro" id="IPR050482">
    <property type="entry name" value="Sensor_HK_TwoCompSys"/>
</dbReference>
<gene>
    <name evidence="7" type="ORF">GCM10020369_24850</name>
</gene>
<feature type="transmembrane region" description="Helical" evidence="6">
    <location>
        <begin position="127"/>
        <end position="147"/>
    </location>
</feature>
<keyword evidence="6" id="KW-0472">Membrane</keyword>
<evidence type="ECO:0000256" key="6">
    <source>
        <dbReference type="SAM" id="Phobius"/>
    </source>
</evidence>
<evidence type="ECO:0000313" key="8">
    <source>
        <dbReference type="Proteomes" id="UP001501676"/>
    </source>
</evidence>
<feature type="transmembrane region" description="Helical" evidence="6">
    <location>
        <begin position="72"/>
        <end position="90"/>
    </location>
</feature>
<sequence length="589" mass="62734">MVPRAVLPVPGQTGRAVLAGLVAAVLVLVCGAPYWREHVLAAALICAGCAGFGAAGGLLVGSDDSRRRTGVLLLLGSVCGSLAWLASWNTGIWPMISFYGQGALYVLAGCAVLLYPSRRPTGRPERAWVVYGIVVLIVGQLAVQAVSRPEWNGLDPDVVWPNVASERWIFDTTILVVIGGQLVLVVWYLVLLVRRARLLSGLERPGVLPVLLATGVTGGAAAVLTVQNDAWTNLDALLSFYVLFDTIAIAIPLAVLSGALRERWREVEAPNRVVRMTSMTTSVATVRDALASALRDPTLELLFWAPAEQSYVDRAGRLVSRPIDRPTTTGRWWVEARTDERLPLALVALDEALRLRPAMVDAVLRAGSQALLTAQLQAVATAHLKQVLAAQARVEERETAERQRLENDLREGAQRQLVALSARLDRLAAGGGGLPEAVRTVAVSCRDEVRETIDDLRALARGLHPPVLRTDGLGAALDAVAERLGLTVDLAVHTGRQSSAVEATAYFALCEGLTNVAKYAPDARVRIEVVEADGWLHGTVADDGPGGARVVPGGGLAGIAERIRALHGWSVVESSVGAGTRLRVSLPCD</sequence>
<comment type="caution">
    <text evidence="7">The sequence shown here is derived from an EMBL/GenBank/DDBJ whole genome shotgun (WGS) entry which is preliminary data.</text>
</comment>
<feature type="transmembrane region" description="Helical" evidence="6">
    <location>
        <begin position="167"/>
        <end position="193"/>
    </location>
</feature>
<evidence type="ECO:0000313" key="7">
    <source>
        <dbReference type="EMBL" id="GAA3386579.1"/>
    </source>
</evidence>
<feature type="transmembrane region" description="Helical" evidence="6">
    <location>
        <begin position="41"/>
        <end position="60"/>
    </location>
</feature>
<evidence type="ECO:0000256" key="5">
    <source>
        <dbReference type="ARBA" id="ARBA00023012"/>
    </source>
</evidence>
<keyword evidence="4" id="KW-0418">Kinase</keyword>
<name>A0ABP6SX14_9ACTN</name>